<dbReference type="Proteomes" id="UP000004079">
    <property type="component" value="Unassembled WGS sequence"/>
</dbReference>
<dbReference type="EMBL" id="ACUZ02000033">
    <property type="protein sequence ID" value="EFB31821.1"/>
    <property type="molecule type" value="Genomic_DNA"/>
</dbReference>
<evidence type="ECO:0000313" key="1">
    <source>
        <dbReference type="EMBL" id="EFB31821.1"/>
    </source>
</evidence>
<comment type="caution">
    <text evidence="1">The sequence shown here is derived from an EMBL/GenBank/DDBJ whole genome shotgun (WGS) entry which is preliminary data.</text>
</comment>
<evidence type="ECO:0000313" key="2">
    <source>
        <dbReference type="Proteomes" id="UP000004079"/>
    </source>
</evidence>
<protein>
    <submittedName>
        <fullName evidence="1">Uncharacterized protein</fullName>
    </submittedName>
</protein>
<proteinExistence type="predicted"/>
<organism evidence="1 2">
    <name type="scientific">Segatella oris F0302</name>
    <dbReference type="NCBI Taxonomy" id="649760"/>
    <lineage>
        <taxon>Bacteria</taxon>
        <taxon>Pseudomonadati</taxon>
        <taxon>Bacteroidota</taxon>
        <taxon>Bacteroidia</taxon>
        <taxon>Bacteroidales</taxon>
        <taxon>Prevotellaceae</taxon>
        <taxon>Segatella</taxon>
    </lineage>
</organism>
<name>D1QS66_9BACT</name>
<dbReference type="HOGENOM" id="CLU_3010503_0_0_10"/>
<reference evidence="1 2" key="1">
    <citation type="submission" date="2009-11" db="EMBL/GenBank/DDBJ databases">
        <authorList>
            <person name="Weinstock G."/>
            <person name="Sodergren E."/>
            <person name="Clifton S."/>
            <person name="Fulton L."/>
            <person name="Fulton B."/>
            <person name="Courtney L."/>
            <person name="Fronick C."/>
            <person name="Harrison M."/>
            <person name="Strong C."/>
            <person name="Farmer C."/>
            <person name="Delahaunty K."/>
            <person name="Markovic C."/>
            <person name="Hall O."/>
            <person name="Minx P."/>
            <person name="Tomlinson C."/>
            <person name="Mitreva M."/>
            <person name="Nelson J."/>
            <person name="Hou S."/>
            <person name="Wollam A."/>
            <person name="Pepin K.H."/>
            <person name="Johnson M."/>
            <person name="Bhonagiri V."/>
            <person name="Nash W.E."/>
            <person name="Warren W."/>
            <person name="Chinwalla A."/>
            <person name="Mardis E.R."/>
            <person name="Wilson R.K."/>
        </authorList>
    </citation>
    <scope>NUCLEOTIDE SEQUENCE [LARGE SCALE GENOMIC DNA]</scope>
    <source>
        <strain evidence="1 2">F0302</strain>
    </source>
</reference>
<accession>D1QS66</accession>
<sequence length="56" mass="6323">MKSPFPCLCKAILWLRCPHFYPFSLPFQPLYATICIILSCKVNGVTTPLDADYTAI</sequence>
<dbReference type="AlphaFoldDB" id="D1QS66"/>
<gene>
    <name evidence="1" type="ORF">HMPREF0971_01822</name>
</gene>